<dbReference type="Pfam" id="PF03073">
    <property type="entry name" value="TspO_MBR"/>
    <property type="match status" value="1"/>
</dbReference>
<gene>
    <name evidence="7" type="ORF">FBR43_10905</name>
</gene>
<dbReference type="RefSeq" id="WP_136943154.1">
    <property type="nucleotide sequence ID" value="NZ_SWKR01000002.1"/>
</dbReference>
<evidence type="ECO:0000313" key="7">
    <source>
        <dbReference type="EMBL" id="TKD51207.1"/>
    </source>
</evidence>
<accession>A0A4U1L2T5</accession>
<keyword evidence="3 6" id="KW-0812">Transmembrane</keyword>
<organism evidence="7 8">
    <name type="scientific">Sphingomonas baiyangensis</name>
    <dbReference type="NCBI Taxonomy" id="2572576"/>
    <lineage>
        <taxon>Bacteria</taxon>
        <taxon>Pseudomonadati</taxon>
        <taxon>Pseudomonadota</taxon>
        <taxon>Alphaproteobacteria</taxon>
        <taxon>Sphingomonadales</taxon>
        <taxon>Sphingomonadaceae</taxon>
        <taxon>Sphingomonas</taxon>
    </lineage>
</organism>
<feature type="transmembrane region" description="Helical" evidence="6">
    <location>
        <begin position="143"/>
        <end position="161"/>
    </location>
</feature>
<protein>
    <submittedName>
        <fullName evidence="7">Tryptophan-rich sensory protein</fullName>
    </submittedName>
</protein>
<proteinExistence type="inferred from homology"/>
<evidence type="ECO:0000256" key="2">
    <source>
        <dbReference type="ARBA" id="ARBA00007524"/>
    </source>
</evidence>
<comment type="caution">
    <text evidence="7">The sequence shown here is derived from an EMBL/GenBank/DDBJ whole genome shotgun (WGS) entry which is preliminary data.</text>
</comment>
<comment type="similarity">
    <text evidence="2">Belongs to the TspO/BZRP family.</text>
</comment>
<dbReference type="PANTHER" id="PTHR10057:SF0">
    <property type="entry name" value="TRANSLOCATOR PROTEIN"/>
    <property type="match status" value="1"/>
</dbReference>
<dbReference type="PANTHER" id="PTHR10057">
    <property type="entry name" value="PERIPHERAL-TYPE BENZODIAZEPINE RECEPTOR"/>
    <property type="match status" value="1"/>
</dbReference>
<feature type="transmembrane region" description="Helical" evidence="6">
    <location>
        <begin position="86"/>
        <end position="104"/>
    </location>
</feature>
<dbReference type="Proteomes" id="UP000309138">
    <property type="component" value="Unassembled WGS sequence"/>
</dbReference>
<dbReference type="GO" id="GO:0033013">
    <property type="term" value="P:tetrapyrrole metabolic process"/>
    <property type="evidence" value="ECO:0007669"/>
    <property type="project" value="UniProtKB-ARBA"/>
</dbReference>
<dbReference type="GO" id="GO:0016020">
    <property type="term" value="C:membrane"/>
    <property type="evidence" value="ECO:0007669"/>
    <property type="project" value="UniProtKB-SubCell"/>
</dbReference>
<name>A0A4U1L2T5_9SPHN</name>
<keyword evidence="8" id="KW-1185">Reference proteome</keyword>
<feature type="transmembrane region" description="Helical" evidence="6">
    <location>
        <begin position="116"/>
        <end position="136"/>
    </location>
</feature>
<dbReference type="Gene3D" id="1.20.1260.100">
    <property type="entry name" value="TspO/MBR protein"/>
    <property type="match status" value="1"/>
</dbReference>
<dbReference type="EMBL" id="SWKR01000002">
    <property type="protein sequence ID" value="TKD51207.1"/>
    <property type="molecule type" value="Genomic_DNA"/>
</dbReference>
<dbReference type="CDD" id="cd15904">
    <property type="entry name" value="TSPO_MBR"/>
    <property type="match status" value="1"/>
</dbReference>
<evidence type="ECO:0000256" key="5">
    <source>
        <dbReference type="ARBA" id="ARBA00023136"/>
    </source>
</evidence>
<evidence type="ECO:0000256" key="6">
    <source>
        <dbReference type="SAM" id="Phobius"/>
    </source>
</evidence>
<dbReference type="InterPro" id="IPR004307">
    <property type="entry name" value="TspO_MBR"/>
</dbReference>
<keyword evidence="5 6" id="KW-0472">Membrane</keyword>
<feature type="transmembrane region" description="Helical" evidence="6">
    <location>
        <begin position="12"/>
        <end position="37"/>
    </location>
</feature>
<reference evidence="7 8" key="1">
    <citation type="submission" date="2019-04" db="EMBL/GenBank/DDBJ databases">
        <authorList>
            <person name="Yang Y."/>
            <person name="Wei D."/>
        </authorList>
    </citation>
    <scope>NUCLEOTIDE SEQUENCE [LARGE SCALE GENOMIC DNA]</scope>
    <source>
        <strain evidence="7 8">L-1-4w-11</strain>
    </source>
</reference>
<sequence>MREIASRSQLRWSFLRYAIVTVPLVVLLGSFAGRLAPTGADNGWYMMLAKPSWEPPGWAFGVAWTLLYALMGLALAMILHARSARWRGLAVTLFVVQLIANLAWSPLFFGLRMVSFAPIHIAIIFVLALATTFAFARVRPLAAWLLVPYLAWLCFAGLLAWEIDRLNPDGETLVPTGASTQIEL</sequence>
<dbReference type="OrthoDB" id="9795496at2"/>
<dbReference type="FunFam" id="1.20.1260.100:FF:000001">
    <property type="entry name" value="translocator protein 2"/>
    <property type="match status" value="1"/>
</dbReference>
<comment type="subcellular location">
    <subcellularLocation>
        <location evidence="1">Membrane</location>
        <topology evidence="1">Multi-pass membrane protein</topology>
    </subcellularLocation>
</comment>
<keyword evidence="4 6" id="KW-1133">Transmembrane helix</keyword>
<evidence type="ECO:0000256" key="1">
    <source>
        <dbReference type="ARBA" id="ARBA00004141"/>
    </source>
</evidence>
<dbReference type="AlphaFoldDB" id="A0A4U1L2T5"/>
<evidence type="ECO:0000256" key="3">
    <source>
        <dbReference type="ARBA" id="ARBA00022692"/>
    </source>
</evidence>
<dbReference type="PIRSF" id="PIRSF005859">
    <property type="entry name" value="PBR"/>
    <property type="match status" value="1"/>
</dbReference>
<dbReference type="InterPro" id="IPR038330">
    <property type="entry name" value="TspO/MBR-related_sf"/>
</dbReference>
<evidence type="ECO:0000313" key="8">
    <source>
        <dbReference type="Proteomes" id="UP000309138"/>
    </source>
</evidence>
<feature type="transmembrane region" description="Helical" evidence="6">
    <location>
        <begin position="57"/>
        <end position="79"/>
    </location>
</feature>
<evidence type="ECO:0000256" key="4">
    <source>
        <dbReference type="ARBA" id="ARBA00022989"/>
    </source>
</evidence>